<sequence length="51" mass="5413">MRVIAGLYKGRPLDAPKGVSTRPTTDRVKESLISSIVSAYGPLDGARLLDA</sequence>
<dbReference type="Pfam" id="PF03602">
    <property type="entry name" value="Cons_hypoth95"/>
    <property type="match status" value="1"/>
</dbReference>
<feature type="non-terminal residue" evidence="1">
    <location>
        <position position="51"/>
    </location>
</feature>
<dbReference type="InterPro" id="IPR029063">
    <property type="entry name" value="SAM-dependent_MTases_sf"/>
</dbReference>
<keyword evidence="1" id="KW-0489">Methyltransferase</keyword>
<protein>
    <submittedName>
        <fullName evidence="1">RsmD family RNA methyltransferase</fullName>
    </submittedName>
</protein>
<dbReference type="AlphaFoldDB" id="A0A943YZJ1"/>
<dbReference type="GO" id="GO:0032259">
    <property type="term" value="P:methylation"/>
    <property type="evidence" value="ECO:0007669"/>
    <property type="project" value="UniProtKB-KW"/>
</dbReference>
<dbReference type="Gene3D" id="3.40.50.150">
    <property type="entry name" value="Vaccinia Virus protein VP39"/>
    <property type="match status" value="1"/>
</dbReference>
<proteinExistence type="predicted"/>
<accession>A0A943YZJ1</accession>
<comment type="caution">
    <text evidence="1">The sequence shown here is derived from an EMBL/GenBank/DDBJ whole genome shotgun (WGS) entry which is preliminary data.</text>
</comment>
<evidence type="ECO:0000313" key="1">
    <source>
        <dbReference type="EMBL" id="MBS6941432.1"/>
    </source>
</evidence>
<dbReference type="GO" id="GO:0008168">
    <property type="term" value="F:methyltransferase activity"/>
    <property type="evidence" value="ECO:0007669"/>
    <property type="project" value="UniProtKB-KW"/>
</dbReference>
<gene>
    <name evidence="1" type="ORF">KH142_08185</name>
</gene>
<name>A0A943YZJ1_9ACTN</name>
<dbReference type="SUPFAM" id="SSF53335">
    <property type="entry name" value="S-adenosyl-L-methionine-dependent methyltransferases"/>
    <property type="match status" value="1"/>
</dbReference>
<dbReference type="Proteomes" id="UP000727506">
    <property type="component" value="Unassembled WGS sequence"/>
</dbReference>
<evidence type="ECO:0000313" key="2">
    <source>
        <dbReference type="Proteomes" id="UP000727506"/>
    </source>
</evidence>
<dbReference type="EMBL" id="JAGZSV010000187">
    <property type="protein sequence ID" value="MBS6941432.1"/>
    <property type="molecule type" value="Genomic_DNA"/>
</dbReference>
<organism evidence="1 2">
    <name type="scientific">Slackia piriformis</name>
    <dbReference type="NCBI Taxonomy" id="626934"/>
    <lineage>
        <taxon>Bacteria</taxon>
        <taxon>Bacillati</taxon>
        <taxon>Actinomycetota</taxon>
        <taxon>Coriobacteriia</taxon>
        <taxon>Eggerthellales</taxon>
        <taxon>Eggerthellaceae</taxon>
        <taxon>Slackia</taxon>
    </lineage>
</organism>
<reference evidence="1" key="1">
    <citation type="submission" date="2021-02" db="EMBL/GenBank/DDBJ databases">
        <title>Infant gut strain persistence is associated with maternal origin, phylogeny, and functional potential including surface adhesion and iron acquisition.</title>
        <authorList>
            <person name="Lou Y.C."/>
        </authorList>
    </citation>
    <scope>NUCLEOTIDE SEQUENCE</scope>
    <source>
        <strain evidence="1">L2_039_000G1_dasL2_039_000G1_concoct_11</strain>
    </source>
</reference>
<keyword evidence="1" id="KW-0808">Transferase</keyword>